<evidence type="ECO:0000313" key="2">
    <source>
        <dbReference type="Proteomes" id="UP000260773"/>
    </source>
</evidence>
<proteinExistence type="predicted"/>
<dbReference type="Proteomes" id="UP000260773">
    <property type="component" value="Unassembled WGS sequence"/>
</dbReference>
<name>A0A3E2TTK2_9FIRM</name>
<dbReference type="RefSeq" id="WP_015514864.1">
    <property type="nucleotide sequence ID" value="NZ_JAQDKA010000003.1"/>
</dbReference>
<comment type="caution">
    <text evidence="1">The sequence shown here is derived from an EMBL/GenBank/DDBJ whole genome shotgun (WGS) entry which is preliminary data.</text>
</comment>
<evidence type="ECO:0000313" key="1">
    <source>
        <dbReference type="EMBL" id="RGB82451.1"/>
    </source>
</evidence>
<gene>
    <name evidence="1" type="ORF">DW070_00460</name>
</gene>
<dbReference type="Pfam" id="PF16163">
    <property type="entry name" value="DUF4869"/>
    <property type="match status" value="1"/>
</dbReference>
<organism evidence="1 2">
    <name type="scientific">Coprococcus catus</name>
    <dbReference type="NCBI Taxonomy" id="116085"/>
    <lineage>
        <taxon>Bacteria</taxon>
        <taxon>Bacillati</taxon>
        <taxon>Bacillota</taxon>
        <taxon>Clostridia</taxon>
        <taxon>Lachnospirales</taxon>
        <taxon>Lachnospiraceae</taxon>
        <taxon>Coprococcus</taxon>
    </lineage>
</organism>
<reference evidence="1 2" key="1">
    <citation type="submission" date="2018-08" db="EMBL/GenBank/DDBJ databases">
        <title>A genome reference for cultivated species of the human gut microbiota.</title>
        <authorList>
            <person name="Zou Y."/>
            <person name="Xue W."/>
            <person name="Luo G."/>
        </authorList>
    </citation>
    <scope>NUCLEOTIDE SEQUENCE [LARGE SCALE GENOMIC DNA]</scope>
    <source>
        <strain evidence="1 2">AF45-17</strain>
    </source>
</reference>
<dbReference type="EMBL" id="QVEP01000001">
    <property type="protein sequence ID" value="RGB82451.1"/>
    <property type="molecule type" value="Genomic_DNA"/>
</dbReference>
<accession>A0A3E2TTK2</accession>
<protein>
    <submittedName>
        <fullName evidence="1">DUF4869 domain-containing protein</fullName>
    </submittedName>
</protein>
<sequence length="154" mass="17436">MLTIVYGDAENSIYNTSVYFKNSYESEWFDSELAKEIVRDVDHSDVLSGECIQSPVLGQIPPERLSGGVKTLLLMLNEPDKIFNASTCGDNCAKWILEIGKRQDITINLRHMMDFGMNTRFDIVIKNGGEVVHSMKELIPVASQYLNAMRQEQD</sequence>
<dbReference type="InterPro" id="IPR032360">
    <property type="entry name" value="DUF4869"/>
</dbReference>
<dbReference type="AlphaFoldDB" id="A0A3E2TTK2"/>